<proteinExistence type="predicted"/>
<dbReference type="AlphaFoldDB" id="A0A1G7ELN0"/>
<gene>
    <name evidence="2" type="ORF">SAMN04487992_102396</name>
</gene>
<dbReference type="eggNOG" id="ENOG5030PAG">
    <property type="taxonomic scope" value="Bacteria"/>
</dbReference>
<dbReference type="RefSeq" id="WP_039324944.1">
    <property type="nucleotide sequence ID" value="NZ_FNBD01000002.1"/>
</dbReference>
<reference evidence="3" key="1">
    <citation type="submission" date="2016-10" db="EMBL/GenBank/DDBJ databases">
        <authorList>
            <person name="Varghese N."/>
            <person name="Submissions S."/>
        </authorList>
    </citation>
    <scope>NUCLEOTIDE SEQUENCE [LARGE SCALE GENOMIC DNA]</scope>
    <source>
        <strain evidence="3">DSM 24729</strain>
    </source>
</reference>
<dbReference type="EMBL" id="FNBD01000002">
    <property type="protein sequence ID" value="SDE64551.1"/>
    <property type="molecule type" value="Genomic_DNA"/>
</dbReference>
<keyword evidence="3" id="KW-1185">Reference proteome</keyword>
<sequence length="117" mass="12969">MNKKKQTQNKNLKYVVYTLIGIAFFIAVIGVVSFVAHESGHSEIGNIDAYNAGKRLGIRLGILVNFILKSGFLMGSFIAIAASWEKNKSISKAMLHAVLSWGYVVYYAITRKTILNN</sequence>
<keyword evidence="1" id="KW-0472">Membrane</keyword>
<feature type="transmembrane region" description="Helical" evidence="1">
    <location>
        <begin position="56"/>
        <end position="81"/>
    </location>
</feature>
<keyword evidence="1" id="KW-0812">Transmembrane</keyword>
<evidence type="ECO:0000256" key="1">
    <source>
        <dbReference type="SAM" id="Phobius"/>
    </source>
</evidence>
<accession>A0A1G7ELN0</accession>
<dbReference type="GeneID" id="78059353"/>
<name>A0A1G7ELN0_9FLAO</name>
<feature type="transmembrane region" description="Helical" evidence="1">
    <location>
        <begin position="12"/>
        <end position="36"/>
    </location>
</feature>
<keyword evidence="1" id="KW-1133">Transmembrane helix</keyword>
<evidence type="ECO:0000313" key="3">
    <source>
        <dbReference type="Proteomes" id="UP000182114"/>
    </source>
</evidence>
<dbReference type="Proteomes" id="UP000182114">
    <property type="component" value="Unassembled WGS sequence"/>
</dbReference>
<organism evidence="2 3">
    <name type="scientific">Cellulophaga baltica</name>
    <dbReference type="NCBI Taxonomy" id="76594"/>
    <lineage>
        <taxon>Bacteria</taxon>
        <taxon>Pseudomonadati</taxon>
        <taxon>Bacteroidota</taxon>
        <taxon>Flavobacteriia</taxon>
        <taxon>Flavobacteriales</taxon>
        <taxon>Flavobacteriaceae</taxon>
        <taxon>Cellulophaga</taxon>
    </lineage>
</organism>
<protein>
    <submittedName>
        <fullName evidence="2">Uncharacterized protein</fullName>
    </submittedName>
</protein>
<evidence type="ECO:0000313" key="2">
    <source>
        <dbReference type="EMBL" id="SDE64551.1"/>
    </source>
</evidence>
<feature type="transmembrane region" description="Helical" evidence="1">
    <location>
        <begin position="93"/>
        <end position="109"/>
    </location>
</feature>